<dbReference type="RefSeq" id="WP_271435020.1">
    <property type="nucleotide sequence ID" value="NZ_CP073355.1"/>
</dbReference>
<evidence type="ECO:0000256" key="6">
    <source>
        <dbReference type="ARBA" id="ARBA00023136"/>
    </source>
</evidence>
<keyword evidence="6 7" id="KW-0472">Membrane</keyword>
<evidence type="ECO:0000313" key="10">
    <source>
        <dbReference type="EMBL" id="URA09888.1"/>
    </source>
</evidence>
<keyword evidence="5 7" id="KW-1133">Transmembrane helix</keyword>
<feature type="transmembrane region" description="Helical" evidence="7">
    <location>
        <begin position="322"/>
        <end position="351"/>
    </location>
</feature>
<evidence type="ECO:0000256" key="5">
    <source>
        <dbReference type="ARBA" id="ARBA00022989"/>
    </source>
</evidence>
<evidence type="ECO:0000256" key="2">
    <source>
        <dbReference type="ARBA" id="ARBA00005236"/>
    </source>
</evidence>
<proteinExistence type="inferred from homology"/>
<organism evidence="10 11">
    <name type="scientific">Thermospira aquatica</name>
    <dbReference type="NCBI Taxonomy" id="2828656"/>
    <lineage>
        <taxon>Bacteria</taxon>
        <taxon>Pseudomonadati</taxon>
        <taxon>Spirochaetota</taxon>
        <taxon>Spirochaetia</taxon>
        <taxon>Brevinematales</taxon>
        <taxon>Thermospiraceae</taxon>
        <taxon>Thermospira</taxon>
    </lineage>
</organism>
<dbReference type="EMBL" id="CP073355">
    <property type="protein sequence ID" value="URA09888.1"/>
    <property type="molecule type" value="Genomic_DNA"/>
</dbReference>
<evidence type="ECO:0000256" key="3">
    <source>
        <dbReference type="ARBA" id="ARBA00022475"/>
    </source>
</evidence>
<dbReference type="AlphaFoldDB" id="A0AAX3BCR7"/>
<evidence type="ECO:0000259" key="9">
    <source>
        <dbReference type="Pfam" id="PF12704"/>
    </source>
</evidence>
<evidence type="ECO:0000256" key="1">
    <source>
        <dbReference type="ARBA" id="ARBA00004651"/>
    </source>
</evidence>
<keyword evidence="11" id="KW-1185">Reference proteome</keyword>
<dbReference type="KEGG" id="taqu:KDW03_10440"/>
<dbReference type="Pfam" id="PF02687">
    <property type="entry name" value="FtsX"/>
    <property type="match status" value="1"/>
</dbReference>
<feature type="transmembrane region" description="Helical" evidence="7">
    <location>
        <begin position="21"/>
        <end position="41"/>
    </location>
</feature>
<feature type="transmembrane region" description="Helical" evidence="7">
    <location>
        <begin position="385"/>
        <end position="403"/>
    </location>
</feature>
<dbReference type="PANTHER" id="PTHR30489">
    <property type="entry name" value="LIPOPROTEIN-RELEASING SYSTEM TRANSMEMBRANE PROTEIN LOLE"/>
    <property type="match status" value="1"/>
</dbReference>
<keyword evidence="4 7" id="KW-0812">Transmembrane</keyword>
<protein>
    <submittedName>
        <fullName evidence="10">ABC transporter permease</fullName>
    </submittedName>
</protein>
<evidence type="ECO:0000259" key="8">
    <source>
        <dbReference type="Pfam" id="PF02687"/>
    </source>
</evidence>
<accession>A0AAX3BCR7</accession>
<dbReference type="InterPro" id="IPR003838">
    <property type="entry name" value="ABC3_permease_C"/>
</dbReference>
<dbReference type="Proteomes" id="UP001056539">
    <property type="component" value="Chromosome"/>
</dbReference>
<feature type="domain" description="MacB-like periplasmic core" evidence="9">
    <location>
        <begin position="17"/>
        <end position="238"/>
    </location>
</feature>
<gene>
    <name evidence="10" type="ORF">KDW03_10440</name>
</gene>
<dbReference type="Pfam" id="PF12704">
    <property type="entry name" value="MacB_PCD"/>
    <property type="match status" value="1"/>
</dbReference>
<dbReference type="GO" id="GO:0098797">
    <property type="term" value="C:plasma membrane protein complex"/>
    <property type="evidence" value="ECO:0007669"/>
    <property type="project" value="TreeGrafter"/>
</dbReference>
<dbReference type="InterPro" id="IPR025857">
    <property type="entry name" value="MacB_PCD"/>
</dbReference>
<dbReference type="PANTHER" id="PTHR30489:SF0">
    <property type="entry name" value="LIPOPROTEIN-RELEASING SYSTEM TRANSMEMBRANE PROTEIN LOLE"/>
    <property type="match status" value="1"/>
</dbReference>
<evidence type="ECO:0000256" key="7">
    <source>
        <dbReference type="SAM" id="Phobius"/>
    </source>
</evidence>
<keyword evidence="3" id="KW-1003">Cell membrane</keyword>
<comment type="similarity">
    <text evidence="2">Belongs to the ABC-4 integral membrane protein family. LolC/E subfamily.</text>
</comment>
<feature type="domain" description="ABC3 transporter permease C-terminal" evidence="8">
    <location>
        <begin position="278"/>
        <end position="411"/>
    </location>
</feature>
<evidence type="ECO:0000313" key="11">
    <source>
        <dbReference type="Proteomes" id="UP001056539"/>
    </source>
</evidence>
<comment type="subcellular location">
    <subcellularLocation>
        <location evidence="1">Cell membrane</location>
        <topology evidence="1">Multi-pass membrane protein</topology>
    </subcellularLocation>
</comment>
<reference evidence="10" key="1">
    <citation type="submission" date="2021-04" db="EMBL/GenBank/DDBJ databases">
        <authorList>
            <person name="Postec A."/>
        </authorList>
    </citation>
    <scope>NUCLEOTIDE SEQUENCE</scope>
    <source>
        <strain evidence="10">F1F22</strain>
    </source>
</reference>
<sequence length="420" mass="47069">MLFRIAIRNIFRHKRRTILTILTMGFGLMLYIFGDSLFTGIDRMMVENMVSYTDGSLIVTSKEYAQHENGFSLKYPLKDTKTLMDRIKNFSDVEGITMRIPFLTEIVLGDKSLHVIGYVIDPDTDPTCFNLDKRVVSGRFLKDDDSGILLGRDLARELGVQVGDTITLIVQTRYETANARDFTVVGILKTTSPQVDESGVFISTKGGEALLDMAGEWVTMHIRVTWPKGEPIQSYQKRVIAMSEQIAQAFPEYRVKTFVDLYGDMMALMQQKKGTIFLMTFLLLVIAGVGIVNTILMAVYERIKEIGVMRAMGFSPRQIQRIFLLEGTVLGVLGGVLGLLMGTLVNLWLIYSGYNVEALVGDTVKGSDFGFPVWGIFYGEWHMEAYILAFVFAMVTALLAAYIPARHAGTLQVTDCLKFV</sequence>
<dbReference type="InterPro" id="IPR051447">
    <property type="entry name" value="Lipoprotein-release_system"/>
</dbReference>
<feature type="transmembrane region" description="Helical" evidence="7">
    <location>
        <begin position="276"/>
        <end position="301"/>
    </location>
</feature>
<name>A0AAX3BCR7_9SPIR</name>
<reference evidence="10" key="2">
    <citation type="submission" date="2022-06" db="EMBL/GenBank/DDBJ databases">
        <title>Thermospira aquatica gen. nov., sp. nov.</title>
        <authorList>
            <person name="Ben Ali Gam Z."/>
            <person name="Labat M."/>
        </authorList>
    </citation>
    <scope>NUCLEOTIDE SEQUENCE</scope>
    <source>
        <strain evidence="10">F1F22</strain>
    </source>
</reference>
<evidence type="ECO:0000256" key="4">
    <source>
        <dbReference type="ARBA" id="ARBA00022692"/>
    </source>
</evidence>
<dbReference type="GO" id="GO:0044874">
    <property type="term" value="P:lipoprotein localization to outer membrane"/>
    <property type="evidence" value="ECO:0007669"/>
    <property type="project" value="TreeGrafter"/>
</dbReference>